<gene>
    <name evidence="11" type="primary">hflX_1</name>
    <name evidence="6" type="synonym">hflX</name>
    <name evidence="11" type="ORF">KDK_17830</name>
</gene>
<dbReference type="FunFam" id="3.40.50.11060:FF:000001">
    <property type="entry name" value="GTPase HflX"/>
    <property type="match status" value="1"/>
</dbReference>
<evidence type="ECO:0000256" key="9">
    <source>
        <dbReference type="SAM" id="Coils"/>
    </source>
</evidence>
<dbReference type="GO" id="GO:0005737">
    <property type="term" value="C:cytoplasm"/>
    <property type="evidence" value="ECO:0007669"/>
    <property type="project" value="UniProtKB-SubCell"/>
</dbReference>
<dbReference type="InterPro" id="IPR025121">
    <property type="entry name" value="GTPase_HflX_N"/>
</dbReference>
<feature type="binding site" evidence="8">
    <location>
        <position position="264"/>
    </location>
    <ligand>
        <name>Mg(2+)</name>
        <dbReference type="ChEBI" id="CHEBI:18420"/>
    </ligand>
</feature>
<name>A0A402AFZ4_9CHLR</name>
<feature type="binding site" evidence="7">
    <location>
        <begin position="350"/>
        <end position="353"/>
    </location>
    <ligand>
        <name>GTP</name>
        <dbReference type="ChEBI" id="CHEBI:37565"/>
    </ligand>
</feature>
<evidence type="ECO:0000256" key="6">
    <source>
        <dbReference type="HAMAP-Rule" id="MF_00900"/>
    </source>
</evidence>
<dbReference type="RefSeq" id="WP_246035316.1">
    <property type="nucleotide sequence ID" value="NZ_BIFS01000001.1"/>
</dbReference>
<reference evidence="12" key="1">
    <citation type="submission" date="2018-12" db="EMBL/GenBank/DDBJ databases">
        <title>Tengunoibacter tsumagoiensis gen. nov., sp. nov., Dictyobacter kobayashii sp. nov., D. alpinus sp. nov., and D. joshuensis sp. nov. and description of Dictyobacteraceae fam. nov. within the order Ktedonobacterales isolated from Tengu-no-mugimeshi.</title>
        <authorList>
            <person name="Wang C.M."/>
            <person name="Zheng Y."/>
            <person name="Sakai Y."/>
            <person name="Toyoda A."/>
            <person name="Minakuchi Y."/>
            <person name="Abe K."/>
            <person name="Yokota A."/>
            <person name="Yabe S."/>
        </authorList>
    </citation>
    <scope>NUCLEOTIDE SEQUENCE [LARGE SCALE GENOMIC DNA]</scope>
    <source>
        <strain evidence="12">Uno11</strain>
    </source>
</reference>
<feature type="binding site" evidence="7">
    <location>
        <begin position="262"/>
        <end position="266"/>
    </location>
    <ligand>
        <name>GTP</name>
        <dbReference type="ChEBI" id="CHEBI:37565"/>
    </ligand>
</feature>
<dbReference type="Gene3D" id="3.40.50.11060">
    <property type="entry name" value="GTPase HflX, N-terminal domain"/>
    <property type="match status" value="1"/>
</dbReference>
<comment type="function">
    <text evidence="6">GTPase that associates with the 50S ribosomal subunit and may have a role during protein synthesis or ribosome biogenesis.</text>
</comment>
<dbReference type="InterPro" id="IPR005225">
    <property type="entry name" value="Small_GTP-bd"/>
</dbReference>
<keyword evidence="12" id="KW-1185">Reference proteome</keyword>
<dbReference type="Pfam" id="PF16360">
    <property type="entry name" value="GTP-bdg_M"/>
    <property type="match status" value="1"/>
</dbReference>
<dbReference type="PANTHER" id="PTHR10229:SF0">
    <property type="entry name" value="GTP-BINDING PROTEIN 6-RELATED"/>
    <property type="match status" value="1"/>
</dbReference>
<dbReference type="PIRSF" id="PIRSF006809">
    <property type="entry name" value="GTP-binding_hflX_prd"/>
    <property type="match status" value="1"/>
</dbReference>
<dbReference type="InterPro" id="IPR030394">
    <property type="entry name" value="G_HFLX_dom"/>
</dbReference>
<dbReference type="Proteomes" id="UP000287188">
    <property type="component" value="Unassembled WGS sequence"/>
</dbReference>
<feature type="binding site" evidence="7">
    <location>
        <begin position="284"/>
        <end position="287"/>
    </location>
    <ligand>
        <name>GTP</name>
        <dbReference type="ChEBI" id="CHEBI:37565"/>
    </ligand>
</feature>
<dbReference type="NCBIfam" id="TIGR00231">
    <property type="entry name" value="small_GTP"/>
    <property type="match status" value="1"/>
</dbReference>
<dbReference type="Gene3D" id="3.40.50.300">
    <property type="entry name" value="P-loop containing nucleotide triphosphate hydrolases"/>
    <property type="match status" value="1"/>
</dbReference>
<keyword evidence="2 8" id="KW-0479">Metal-binding</keyword>
<comment type="subcellular location">
    <subcellularLocation>
        <location evidence="6">Cytoplasm</location>
    </subcellularLocation>
    <text evidence="6">May associate with membranes.</text>
</comment>
<dbReference type="Gene3D" id="6.10.250.2860">
    <property type="match status" value="1"/>
</dbReference>
<dbReference type="GO" id="GO:0046872">
    <property type="term" value="F:metal ion binding"/>
    <property type="evidence" value="ECO:0007669"/>
    <property type="project" value="UniProtKB-KW"/>
</dbReference>
<dbReference type="InterPro" id="IPR006073">
    <property type="entry name" value="GTP-bd"/>
</dbReference>
<keyword evidence="9" id="KW-0175">Coiled coil</keyword>
<evidence type="ECO:0000256" key="5">
    <source>
        <dbReference type="ARBA" id="ARBA00023134"/>
    </source>
</evidence>
<keyword evidence="1 6" id="KW-0963">Cytoplasm</keyword>
<dbReference type="InterPro" id="IPR016496">
    <property type="entry name" value="GTPase_HflX"/>
</dbReference>
<dbReference type="GO" id="GO:0005525">
    <property type="term" value="F:GTP binding"/>
    <property type="evidence" value="ECO:0007669"/>
    <property type="project" value="UniProtKB-UniRule"/>
</dbReference>
<keyword evidence="3 6" id="KW-0547">Nucleotide-binding</keyword>
<comment type="similarity">
    <text evidence="6">Belongs to the TRAFAC class OBG-HflX-like GTPase superfamily. HflX GTPase family.</text>
</comment>
<evidence type="ECO:0000259" key="10">
    <source>
        <dbReference type="PROSITE" id="PS51705"/>
    </source>
</evidence>
<dbReference type="InterPro" id="IPR042108">
    <property type="entry name" value="GTPase_HflX_N_sf"/>
</dbReference>
<dbReference type="Pfam" id="PF19275">
    <property type="entry name" value="HflX_C"/>
    <property type="match status" value="1"/>
</dbReference>
<comment type="caution">
    <text evidence="11">The sequence shown here is derived from an EMBL/GenBank/DDBJ whole genome shotgun (WGS) entry which is preliminary data.</text>
</comment>
<evidence type="ECO:0000256" key="4">
    <source>
        <dbReference type="ARBA" id="ARBA00022842"/>
    </source>
</evidence>
<dbReference type="EMBL" id="BIFS01000001">
    <property type="protein sequence ID" value="GCE17983.1"/>
    <property type="molecule type" value="Genomic_DNA"/>
</dbReference>
<evidence type="ECO:0000256" key="8">
    <source>
        <dbReference type="PIRSR" id="PIRSR006809-2"/>
    </source>
</evidence>
<protein>
    <recommendedName>
        <fullName evidence="6">GTPase HflX</fullName>
    </recommendedName>
    <alternativeName>
        <fullName evidence="6">GTP-binding protein HflX</fullName>
    </alternativeName>
</protein>
<evidence type="ECO:0000313" key="12">
    <source>
        <dbReference type="Proteomes" id="UP000287188"/>
    </source>
</evidence>
<evidence type="ECO:0000256" key="1">
    <source>
        <dbReference type="ARBA" id="ARBA00022490"/>
    </source>
</evidence>
<dbReference type="CDD" id="cd01878">
    <property type="entry name" value="HflX"/>
    <property type="match status" value="1"/>
</dbReference>
<accession>A0A402AFZ4</accession>
<dbReference type="HAMAP" id="MF_00900">
    <property type="entry name" value="GTPase_HflX"/>
    <property type="match status" value="1"/>
</dbReference>
<dbReference type="GO" id="GO:0003924">
    <property type="term" value="F:GTPase activity"/>
    <property type="evidence" value="ECO:0007669"/>
    <property type="project" value="UniProtKB-UniRule"/>
</dbReference>
<feature type="binding site" evidence="7">
    <location>
        <begin position="373"/>
        <end position="375"/>
    </location>
    <ligand>
        <name>GTP</name>
        <dbReference type="ChEBI" id="CHEBI:37565"/>
    </ligand>
</feature>
<sequence length="450" mass="49972">MVLAIDRRSHTTKFEHLIDTGVNSGPERAYLVAVDATSADSVWSVEDSLNELGALARTAGAEVVGTMRQRLTHPESATYLGKGRVQELVDIEKQLNCDLIIFDDELSPTQQRNLEKILNARVIDRTALILDIFAQHARSREGILQVELAQMEYRLPRLSGQDVEFTRQAGGSRGATGGVGGAIGVRGPGETKLEIDRRRIRSRISELKEDIEDVRKQRAIHRRQRAAQAMPVIAVVGYTNAGKSTLFNTLTEAGVLAENMLFATLDPVTRHIVLPNHQEILLTDTVGFIHKLPTKLIAAFRATLEEVVEADMLLEVVDISHENAIEQSETVTEILEELEAADKPRVTALNKIDLVDDPDDVDTSLYPNAVPVSALKNQGLDALLETIARVLAESMEEVDILIPYRKGDLVELFHRRGNILKEEHLEDGVHIVGRIHRTLRGYFLSYSIAE</sequence>
<feature type="binding site" evidence="7">
    <location>
        <begin position="237"/>
        <end position="244"/>
    </location>
    <ligand>
        <name>GTP</name>
        <dbReference type="ChEBI" id="CHEBI:37565"/>
    </ligand>
</feature>
<evidence type="ECO:0000256" key="2">
    <source>
        <dbReference type="ARBA" id="ARBA00022723"/>
    </source>
</evidence>
<dbReference type="GO" id="GO:0043022">
    <property type="term" value="F:ribosome binding"/>
    <property type="evidence" value="ECO:0007669"/>
    <property type="project" value="TreeGrafter"/>
</dbReference>
<dbReference type="NCBIfam" id="TIGR03156">
    <property type="entry name" value="GTP_HflX"/>
    <property type="match status" value="1"/>
</dbReference>
<keyword evidence="5 6" id="KW-0342">GTP-binding</keyword>
<dbReference type="InterPro" id="IPR045498">
    <property type="entry name" value="HflX_C"/>
</dbReference>
<dbReference type="InterPro" id="IPR032305">
    <property type="entry name" value="GTP-bd_M"/>
</dbReference>
<feature type="coiled-coil region" evidence="9">
    <location>
        <begin position="190"/>
        <end position="224"/>
    </location>
</feature>
<dbReference type="SUPFAM" id="SSF52540">
    <property type="entry name" value="P-loop containing nucleoside triphosphate hydrolases"/>
    <property type="match status" value="1"/>
</dbReference>
<dbReference type="Pfam" id="PF13167">
    <property type="entry name" value="GTP-bdg_N"/>
    <property type="match status" value="1"/>
</dbReference>
<organism evidence="11 12">
    <name type="scientific">Dictyobacter kobayashii</name>
    <dbReference type="NCBI Taxonomy" id="2014872"/>
    <lineage>
        <taxon>Bacteria</taxon>
        <taxon>Bacillati</taxon>
        <taxon>Chloroflexota</taxon>
        <taxon>Ktedonobacteria</taxon>
        <taxon>Ktedonobacterales</taxon>
        <taxon>Dictyobacteraceae</taxon>
        <taxon>Dictyobacter</taxon>
    </lineage>
</organism>
<evidence type="ECO:0000313" key="11">
    <source>
        <dbReference type="EMBL" id="GCE17983.1"/>
    </source>
</evidence>
<dbReference type="PROSITE" id="PS51705">
    <property type="entry name" value="G_HFLX"/>
    <property type="match status" value="1"/>
</dbReference>
<proteinExistence type="inferred from homology"/>
<dbReference type="InterPro" id="IPR027417">
    <property type="entry name" value="P-loop_NTPase"/>
</dbReference>
<comment type="subunit">
    <text evidence="6">Monomer. Associates with the 50S ribosomal subunit.</text>
</comment>
<evidence type="ECO:0000256" key="3">
    <source>
        <dbReference type="ARBA" id="ARBA00022741"/>
    </source>
</evidence>
<dbReference type="Pfam" id="PF01926">
    <property type="entry name" value="MMR_HSR1"/>
    <property type="match status" value="1"/>
</dbReference>
<dbReference type="PRINTS" id="PR00326">
    <property type="entry name" value="GTP1OBG"/>
</dbReference>
<feature type="binding site" evidence="8">
    <location>
        <position position="244"/>
    </location>
    <ligand>
        <name>Mg(2+)</name>
        <dbReference type="ChEBI" id="CHEBI:18420"/>
    </ligand>
</feature>
<feature type="domain" description="Hflx-type G" evidence="10">
    <location>
        <begin position="231"/>
        <end position="395"/>
    </location>
</feature>
<keyword evidence="4 8" id="KW-0460">Magnesium</keyword>
<dbReference type="AlphaFoldDB" id="A0A402AFZ4"/>
<comment type="cofactor">
    <cofactor evidence="8">
        <name>Mg(2+)</name>
        <dbReference type="ChEBI" id="CHEBI:18420"/>
    </cofactor>
</comment>
<evidence type="ECO:0000256" key="7">
    <source>
        <dbReference type="PIRSR" id="PIRSR006809-1"/>
    </source>
</evidence>
<dbReference type="PANTHER" id="PTHR10229">
    <property type="entry name" value="GTP-BINDING PROTEIN HFLX"/>
    <property type="match status" value="1"/>
</dbReference>